<feature type="compositionally biased region" description="Basic residues" evidence="1">
    <location>
        <begin position="109"/>
        <end position="118"/>
    </location>
</feature>
<comment type="caution">
    <text evidence="2">The sequence shown here is derived from an EMBL/GenBank/DDBJ whole genome shotgun (WGS) entry which is preliminary data.</text>
</comment>
<feature type="region of interest" description="Disordered" evidence="1">
    <location>
        <begin position="99"/>
        <end position="118"/>
    </location>
</feature>
<dbReference type="Proteomes" id="UP001153069">
    <property type="component" value="Unassembled WGS sequence"/>
</dbReference>
<keyword evidence="3" id="KW-1185">Reference proteome</keyword>
<feature type="region of interest" description="Disordered" evidence="1">
    <location>
        <begin position="1"/>
        <end position="80"/>
    </location>
</feature>
<evidence type="ECO:0000256" key="1">
    <source>
        <dbReference type="SAM" id="MobiDB-lite"/>
    </source>
</evidence>
<dbReference type="AlphaFoldDB" id="A0A9N8EMF4"/>
<evidence type="ECO:0000313" key="3">
    <source>
        <dbReference type="Proteomes" id="UP001153069"/>
    </source>
</evidence>
<feature type="compositionally biased region" description="Low complexity" evidence="1">
    <location>
        <begin position="12"/>
        <end position="52"/>
    </location>
</feature>
<proteinExistence type="predicted"/>
<accession>A0A9N8EMF4</accession>
<name>A0A9N8EMF4_9STRA</name>
<evidence type="ECO:0000313" key="2">
    <source>
        <dbReference type="EMBL" id="CAB9522001.1"/>
    </source>
</evidence>
<sequence length="118" mass="13017">MCRENKIAVAVSPTTSSLRPNRPRTSSSSDSTTSSSSSSHTSSSTSTSTGTGTRRKSRRSRQSSSVMEDFQVKVHARRHLEERSREMGFLCPQMYLVVKPTKGSSRTSAGRRKATQQF</sequence>
<dbReference type="EMBL" id="CAICTM010001256">
    <property type="protein sequence ID" value="CAB9522001.1"/>
    <property type="molecule type" value="Genomic_DNA"/>
</dbReference>
<reference evidence="2" key="1">
    <citation type="submission" date="2020-06" db="EMBL/GenBank/DDBJ databases">
        <authorList>
            <consortium name="Plant Systems Biology data submission"/>
        </authorList>
    </citation>
    <scope>NUCLEOTIDE SEQUENCE</scope>
    <source>
        <strain evidence="2">D6</strain>
    </source>
</reference>
<protein>
    <submittedName>
        <fullName evidence="2">Uncharacterized protein</fullName>
    </submittedName>
</protein>
<gene>
    <name evidence="2" type="ORF">SEMRO_1258_G256780.1</name>
</gene>
<organism evidence="2 3">
    <name type="scientific">Seminavis robusta</name>
    <dbReference type="NCBI Taxonomy" id="568900"/>
    <lineage>
        <taxon>Eukaryota</taxon>
        <taxon>Sar</taxon>
        <taxon>Stramenopiles</taxon>
        <taxon>Ochrophyta</taxon>
        <taxon>Bacillariophyta</taxon>
        <taxon>Bacillariophyceae</taxon>
        <taxon>Bacillariophycidae</taxon>
        <taxon>Naviculales</taxon>
        <taxon>Naviculaceae</taxon>
        <taxon>Seminavis</taxon>
    </lineage>
</organism>